<dbReference type="Proteomes" id="UP001469553">
    <property type="component" value="Unassembled WGS sequence"/>
</dbReference>
<dbReference type="EMBL" id="JAHRIP010012370">
    <property type="protein sequence ID" value="MEQ2285034.1"/>
    <property type="molecule type" value="Genomic_DNA"/>
</dbReference>
<sequence>MATMSILSTCRDLQAPEREGEQPLSSSLLMPDVSPGVLQAQRQSADARCQRQGHSIDDAHITRAISLCKKECFYSWKMRRELVEL</sequence>
<gene>
    <name evidence="1" type="ORF">AMECASPLE_027729</name>
</gene>
<comment type="caution">
    <text evidence="1">The sequence shown here is derived from an EMBL/GenBank/DDBJ whole genome shotgun (WGS) entry which is preliminary data.</text>
</comment>
<accession>A0ABV0XUB7</accession>
<organism evidence="1 2">
    <name type="scientific">Ameca splendens</name>
    <dbReference type="NCBI Taxonomy" id="208324"/>
    <lineage>
        <taxon>Eukaryota</taxon>
        <taxon>Metazoa</taxon>
        <taxon>Chordata</taxon>
        <taxon>Craniata</taxon>
        <taxon>Vertebrata</taxon>
        <taxon>Euteleostomi</taxon>
        <taxon>Actinopterygii</taxon>
        <taxon>Neopterygii</taxon>
        <taxon>Teleostei</taxon>
        <taxon>Neoteleostei</taxon>
        <taxon>Acanthomorphata</taxon>
        <taxon>Ovalentaria</taxon>
        <taxon>Atherinomorphae</taxon>
        <taxon>Cyprinodontiformes</taxon>
        <taxon>Goodeidae</taxon>
        <taxon>Ameca</taxon>
    </lineage>
</organism>
<proteinExistence type="predicted"/>
<keyword evidence="2" id="KW-1185">Reference proteome</keyword>
<name>A0ABV0XUB7_9TELE</name>
<protein>
    <submittedName>
        <fullName evidence="1">Uncharacterized protein</fullName>
    </submittedName>
</protein>
<reference evidence="1 2" key="1">
    <citation type="submission" date="2021-06" db="EMBL/GenBank/DDBJ databases">
        <authorList>
            <person name="Palmer J.M."/>
        </authorList>
    </citation>
    <scope>NUCLEOTIDE SEQUENCE [LARGE SCALE GENOMIC DNA]</scope>
    <source>
        <strain evidence="1 2">AS_MEX2019</strain>
        <tissue evidence="1">Muscle</tissue>
    </source>
</reference>
<evidence type="ECO:0000313" key="2">
    <source>
        <dbReference type="Proteomes" id="UP001469553"/>
    </source>
</evidence>
<evidence type="ECO:0000313" key="1">
    <source>
        <dbReference type="EMBL" id="MEQ2285034.1"/>
    </source>
</evidence>